<gene>
    <name evidence="2" type="ORF">PCL1606_25470</name>
</gene>
<dbReference type="Proteomes" id="UP000032748">
    <property type="component" value="Chromosome"/>
</dbReference>
<organism evidence="2 3">
    <name type="scientific">Pseudomonas chlororaphis</name>
    <dbReference type="NCBI Taxonomy" id="587753"/>
    <lineage>
        <taxon>Bacteria</taxon>
        <taxon>Pseudomonadati</taxon>
        <taxon>Pseudomonadota</taxon>
        <taxon>Gammaproteobacteria</taxon>
        <taxon>Pseudomonadales</taxon>
        <taxon>Pseudomonadaceae</taxon>
        <taxon>Pseudomonas</taxon>
    </lineage>
</organism>
<reference evidence="2 3" key="1">
    <citation type="journal article" date="2015" name="Mol. Plant Microbe Interact.">
        <title>Comparative Genomic Analysis of Pseudomonas chlororaphis PCL1606 Reveals New Insight into Antifungal Compounds Involved in Biocontrol.</title>
        <authorList>
            <person name="Calderon C.E."/>
            <person name="Ramos C."/>
            <person name="de Vicente A."/>
            <person name="Cazorla F.M."/>
        </authorList>
    </citation>
    <scope>NUCLEOTIDE SEQUENCE [LARGE SCALE GENOMIC DNA]</scope>
    <source>
        <strain evidence="2 3">PCL1606</strain>
    </source>
</reference>
<dbReference type="PATRIC" id="fig|587753.10.peg.2541"/>
<name>A0A0D5XYW5_9PSED</name>
<evidence type="ECO:0000256" key="1">
    <source>
        <dbReference type="SAM" id="MobiDB-lite"/>
    </source>
</evidence>
<feature type="region of interest" description="Disordered" evidence="1">
    <location>
        <begin position="13"/>
        <end position="38"/>
    </location>
</feature>
<dbReference type="AlphaFoldDB" id="A0A0D5XYW5"/>
<evidence type="ECO:0000313" key="3">
    <source>
        <dbReference type="Proteomes" id="UP000032748"/>
    </source>
</evidence>
<proteinExistence type="predicted"/>
<feature type="compositionally biased region" description="Gly residues" evidence="1">
    <location>
        <begin position="24"/>
        <end position="38"/>
    </location>
</feature>
<evidence type="ECO:0000313" key="2">
    <source>
        <dbReference type="EMBL" id="AKA24000.1"/>
    </source>
</evidence>
<accession>A0A0D5XYW5</accession>
<sequence length="38" mass="3880">MDAVLASLFFSGRARPEPGRRSHGGGGLGAGFRFGCGK</sequence>
<dbReference type="KEGG" id="pcz:PCL1606_25470"/>
<protein>
    <submittedName>
        <fullName evidence="2">Uncharacterized protein</fullName>
    </submittedName>
</protein>
<dbReference type="EMBL" id="CP011110">
    <property type="protein sequence ID" value="AKA24000.1"/>
    <property type="molecule type" value="Genomic_DNA"/>
</dbReference>